<evidence type="ECO:0000313" key="4">
    <source>
        <dbReference type="EMBL" id="CCQ71391.1"/>
    </source>
</evidence>
<evidence type="ECO:0000313" key="3">
    <source>
        <dbReference type="EMBL" id="CAG5074169.1"/>
    </source>
</evidence>
<feature type="chain" id="PRO_5036287020" evidence="2">
    <location>
        <begin position="18"/>
        <end position="66"/>
    </location>
</feature>
<evidence type="ECO:0000256" key="1">
    <source>
        <dbReference type="SAM" id="Phobius"/>
    </source>
</evidence>
<proteinExistence type="predicted"/>
<protein>
    <submittedName>
        <fullName evidence="3">Cc_single_21.2</fullName>
    </submittedName>
</protein>
<evidence type="ECO:0000313" key="5">
    <source>
        <dbReference type="Proteomes" id="UP000786811"/>
    </source>
</evidence>
<name>S6CVX1_COTCN</name>
<dbReference type="AlphaFoldDB" id="S6CVX1"/>
<organism evidence="4">
    <name type="scientific">Cotesia congregata</name>
    <name type="common">Parasitoid wasp</name>
    <name type="synonym">Apanteles congregatus</name>
    <dbReference type="NCBI Taxonomy" id="51543"/>
    <lineage>
        <taxon>Eukaryota</taxon>
        <taxon>Metazoa</taxon>
        <taxon>Ecdysozoa</taxon>
        <taxon>Arthropoda</taxon>
        <taxon>Hexapoda</taxon>
        <taxon>Insecta</taxon>
        <taxon>Pterygota</taxon>
        <taxon>Neoptera</taxon>
        <taxon>Endopterygota</taxon>
        <taxon>Hymenoptera</taxon>
        <taxon>Apocrita</taxon>
        <taxon>Ichneumonoidea</taxon>
        <taxon>Braconidae</taxon>
        <taxon>Microgastrinae</taxon>
        <taxon>Cotesia</taxon>
    </lineage>
</organism>
<keyword evidence="1" id="KW-0812">Transmembrane</keyword>
<accession>S6CVX1</accession>
<feature type="signal peptide" evidence="2">
    <location>
        <begin position="1"/>
        <end position="17"/>
    </location>
</feature>
<reference evidence="3" key="2">
    <citation type="submission" date="2021-04" db="EMBL/GenBank/DDBJ databases">
        <authorList>
            <person name="Chebbi M.A.C M."/>
        </authorList>
    </citation>
    <scope>NUCLEOTIDE SEQUENCE</scope>
</reference>
<gene>
    <name evidence="4" type="primary">CcBV_21.2</name>
    <name evidence="3" type="ORF">HICCMSTLAB_LOCUS941</name>
</gene>
<evidence type="ECO:0000256" key="2">
    <source>
        <dbReference type="SAM" id="SignalP"/>
    </source>
</evidence>
<dbReference type="Proteomes" id="UP000786811">
    <property type="component" value="Unassembled WGS sequence"/>
</dbReference>
<sequence>MFAKLLVFVLAMHMVMCTHMSITKHREPQMTQPTNASCMNQALSMPYLLMIEMGVLSAIILASRIR</sequence>
<keyword evidence="5" id="KW-1185">Reference proteome</keyword>
<dbReference type="EMBL" id="CAJNRD030001114">
    <property type="protein sequence ID" value="CAG5074169.1"/>
    <property type="molecule type" value="Genomic_DNA"/>
</dbReference>
<keyword evidence="2" id="KW-0732">Signal</keyword>
<keyword evidence="1" id="KW-0472">Membrane</keyword>
<feature type="transmembrane region" description="Helical" evidence="1">
    <location>
        <begin position="41"/>
        <end position="62"/>
    </location>
</feature>
<dbReference type="EMBL" id="HF586480">
    <property type="protein sequence ID" value="CCQ71391.1"/>
    <property type="molecule type" value="Genomic_DNA"/>
</dbReference>
<reference evidence="4" key="1">
    <citation type="journal article" date="2013" name="Philos. Trans. R. Soc. Lond., B, Biol. Sci.">
        <title>Functional endogenous viral elements in the genome of the parasitoid wasp Cotesia congregata: insights into the evolutionary dynamics of bracoviruses.</title>
        <authorList>
            <person name="Bezier A."/>
            <person name="Louis F."/>
            <person name="Jancek S."/>
            <person name="Periquet G."/>
            <person name="Theze J."/>
            <person name="Gyapay G."/>
            <person name="Musset K."/>
            <person name="Lesobre J."/>
            <person name="Lenoble P."/>
            <person name="Dupuy C."/>
            <person name="Gundersen-Rindal D."/>
            <person name="Herniou E.A.Drezen.J.M."/>
        </authorList>
    </citation>
    <scope>NUCLEOTIDE SEQUENCE</scope>
</reference>
<keyword evidence="1" id="KW-1133">Transmembrane helix</keyword>